<reference evidence="1 2" key="2">
    <citation type="submission" date="2018-11" db="EMBL/GenBank/DDBJ databases">
        <authorList>
            <consortium name="Pathogen Informatics"/>
        </authorList>
    </citation>
    <scope>NUCLEOTIDE SEQUENCE [LARGE SCALE GENOMIC DNA]</scope>
</reference>
<evidence type="ECO:0000313" key="2">
    <source>
        <dbReference type="Proteomes" id="UP000282613"/>
    </source>
</evidence>
<name>A0A0R3WBM6_TAEAS</name>
<evidence type="ECO:0000313" key="3">
    <source>
        <dbReference type="WBParaSite" id="TASK_0000805101-mRNA-1"/>
    </source>
</evidence>
<dbReference type="WBParaSite" id="TASK_0000805101-mRNA-1">
    <property type="protein sequence ID" value="TASK_0000805101-mRNA-1"/>
    <property type="gene ID" value="TASK_0000805101"/>
</dbReference>
<reference evidence="3" key="1">
    <citation type="submission" date="2017-02" db="UniProtKB">
        <authorList>
            <consortium name="WormBaseParasite"/>
        </authorList>
    </citation>
    <scope>IDENTIFICATION</scope>
</reference>
<organism evidence="3">
    <name type="scientific">Taenia asiatica</name>
    <name type="common">Asian tapeworm</name>
    <dbReference type="NCBI Taxonomy" id="60517"/>
    <lineage>
        <taxon>Eukaryota</taxon>
        <taxon>Metazoa</taxon>
        <taxon>Spiralia</taxon>
        <taxon>Lophotrochozoa</taxon>
        <taxon>Platyhelminthes</taxon>
        <taxon>Cestoda</taxon>
        <taxon>Eucestoda</taxon>
        <taxon>Cyclophyllidea</taxon>
        <taxon>Taeniidae</taxon>
        <taxon>Taenia</taxon>
    </lineage>
</organism>
<sequence length="87" mass="10459">MTVFTSFGEAFPEASLISSTNTPSYLLVTYRRLTHRHGENTEDLHHFTFSRLRLTKHLHVEASHFHTLFQQCWQPQQTHYKRQQQWC</sequence>
<evidence type="ECO:0000313" key="1">
    <source>
        <dbReference type="EMBL" id="VDK39492.1"/>
    </source>
</evidence>
<proteinExistence type="predicted"/>
<accession>A0A0R3WBM6</accession>
<dbReference type="Proteomes" id="UP000282613">
    <property type="component" value="Unassembled WGS sequence"/>
</dbReference>
<keyword evidence="2" id="KW-1185">Reference proteome</keyword>
<gene>
    <name evidence="1" type="ORF">TASK_LOCUS8052</name>
</gene>
<protein>
    <submittedName>
        <fullName evidence="3">Secreted protein</fullName>
    </submittedName>
</protein>
<dbReference type="AlphaFoldDB" id="A0A0R3WBM6"/>
<dbReference type="EMBL" id="UYRS01018719">
    <property type="protein sequence ID" value="VDK39492.1"/>
    <property type="molecule type" value="Genomic_DNA"/>
</dbReference>